<reference evidence="2" key="1">
    <citation type="journal article" date="2023" name="Nat. Plants">
        <title>Single-cell RNA sequencing provides a high-resolution roadmap for understanding the multicellular compartmentation of specialized metabolism.</title>
        <authorList>
            <person name="Sun S."/>
            <person name="Shen X."/>
            <person name="Li Y."/>
            <person name="Li Y."/>
            <person name="Wang S."/>
            <person name="Li R."/>
            <person name="Zhang H."/>
            <person name="Shen G."/>
            <person name="Guo B."/>
            <person name="Wei J."/>
            <person name="Xu J."/>
            <person name="St-Pierre B."/>
            <person name="Chen S."/>
            <person name="Sun C."/>
        </authorList>
    </citation>
    <scope>NUCLEOTIDE SEQUENCE [LARGE SCALE GENOMIC DNA]</scope>
</reference>
<keyword evidence="2" id="KW-1185">Reference proteome</keyword>
<protein>
    <submittedName>
        <fullName evidence="1">Uncharacterized protein</fullName>
    </submittedName>
</protein>
<dbReference type="Proteomes" id="UP001060085">
    <property type="component" value="Linkage Group LG02"/>
</dbReference>
<evidence type="ECO:0000313" key="2">
    <source>
        <dbReference type="Proteomes" id="UP001060085"/>
    </source>
</evidence>
<evidence type="ECO:0000313" key="1">
    <source>
        <dbReference type="EMBL" id="KAI5675688.1"/>
    </source>
</evidence>
<accession>A0ACC0BT20</accession>
<dbReference type="EMBL" id="CM044702">
    <property type="protein sequence ID" value="KAI5675688.1"/>
    <property type="molecule type" value="Genomic_DNA"/>
</dbReference>
<gene>
    <name evidence="1" type="ORF">M9H77_06638</name>
</gene>
<name>A0ACC0BT20_CATRO</name>
<organism evidence="1 2">
    <name type="scientific">Catharanthus roseus</name>
    <name type="common">Madagascar periwinkle</name>
    <name type="synonym">Vinca rosea</name>
    <dbReference type="NCBI Taxonomy" id="4058"/>
    <lineage>
        <taxon>Eukaryota</taxon>
        <taxon>Viridiplantae</taxon>
        <taxon>Streptophyta</taxon>
        <taxon>Embryophyta</taxon>
        <taxon>Tracheophyta</taxon>
        <taxon>Spermatophyta</taxon>
        <taxon>Magnoliopsida</taxon>
        <taxon>eudicotyledons</taxon>
        <taxon>Gunneridae</taxon>
        <taxon>Pentapetalae</taxon>
        <taxon>asterids</taxon>
        <taxon>lamiids</taxon>
        <taxon>Gentianales</taxon>
        <taxon>Apocynaceae</taxon>
        <taxon>Rauvolfioideae</taxon>
        <taxon>Vinceae</taxon>
        <taxon>Catharanthinae</taxon>
        <taxon>Catharanthus</taxon>
    </lineage>
</organism>
<sequence>MNQETSLKRSAGTHWGSHYGALINLIIIAETIGLLVLLQTFDFVFTLQLMKDVKITNELSQALQRKDQDITNAMKLIESLLNEVSLFCTTHTIRIPNKEEMFPSKGRSRHIIQDITNLHHYSFSTFDNQNLICLLNFIHLISLILICDEFLVLRGIGKLAEKLVKSGKHLIYPLVYLLINLALILPVAIATVEREFSAMKILKHQLRNHLGDAWMNDCLVTYIEKYVFMTIDNELII</sequence>
<comment type="caution">
    <text evidence="1">The sequence shown here is derived from an EMBL/GenBank/DDBJ whole genome shotgun (WGS) entry which is preliminary data.</text>
</comment>
<proteinExistence type="predicted"/>